<evidence type="ECO:0000256" key="1">
    <source>
        <dbReference type="SAM" id="Phobius"/>
    </source>
</evidence>
<name>A0A561PTW1_9BACT</name>
<organism evidence="2 3">
    <name type="scientific">Chitinophaga polysaccharea</name>
    <dbReference type="NCBI Taxonomy" id="1293035"/>
    <lineage>
        <taxon>Bacteria</taxon>
        <taxon>Pseudomonadati</taxon>
        <taxon>Bacteroidota</taxon>
        <taxon>Chitinophagia</taxon>
        <taxon>Chitinophagales</taxon>
        <taxon>Chitinophagaceae</taxon>
        <taxon>Chitinophaga</taxon>
    </lineage>
</organism>
<keyword evidence="1" id="KW-0812">Transmembrane</keyword>
<dbReference type="EMBL" id="VIWO01000003">
    <property type="protein sequence ID" value="TWF41562.1"/>
    <property type="molecule type" value="Genomic_DNA"/>
</dbReference>
<keyword evidence="1" id="KW-0472">Membrane</keyword>
<proteinExistence type="predicted"/>
<feature type="transmembrane region" description="Helical" evidence="1">
    <location>
        <begin position="6"/>
        <end position="23"/>
    </location>
</feature>
<accession>A0A561PTW1</accession>
<comment type="caution">
    <text evidence="2">The sequence shown here is derived from an EMBL/GenBank/DDBJ whole genome shotgun (WGS) entry which is preliminary data.</text>
</comment>
<sequence length="59" mass="6854">MPIPHVGYLFAINFNTALNLFIFHRSIFKLFRNSNNDGEMSVFIITSTFSQIDRAILFI</sequence>
<keyword evidence="3" id="KW-1185">Reference proteome</keyword>
<gene>
    <name evidence="2" type="ORF">FHW36_103366</name>
</gene>
<protein>
    <submittedName>
        <fullName evidence="2">Uncharacterized protein</fullName>
    </submittedName>
</protein>
<dbReference type="Proteomes" id="UP000320811">
    <property type="component" value="Unassembled WGS sequence"/>
</dbReference>
<dbReference type="AlphaFoldDB" id="A0A561PTW1"/>
<reference evidence="2 3" key="1">
    <citation type="submission" date="2019-06" db="EMBL/GenBank/DDBJ databases">
        <title>Sorghum-associated microbial communities from plants grown in Nebraska, USA.</title>
        <authorList>
            <person name="Schachtman D."/>
        </authorList>
    </citation>
    <scope>NUCLEOTIDE SEQUENCE [LARGE SCALE GENOMIC DNA]</scope>
    <source>
        <strain evidence="2 3">1209</strain>
    </source>
</reference>
<evidence type="ECO:0000313" key="2">
    <source>
        <dbReference type="EMBL" id="TWF41562.1"/>
    </source>
</evidence>
<keyword evidence="1" id="KW-1133">Transmembrane helix</keyword>
<evidence type="ECO:0000313" key="3">
    <source>
        <dbReference type="Proteomes" id="UP000320811"/>
    </source>
</evidence>